<dbReference type="Pfam" id="PF00480">
    <property type="entry name" value="ROK"/>
    <property type="match status" value="1"/>
</dbReference>
<dbReference type="Pfam" id="PF07883">
    <property type="entry name" value="Cupin_2"/>
    <property type="match status" value="1"/>
</dbReference>
<evidence type="ECO:0000259" key="2">
    <source>
        <dbReference type="Pfam" id="PF07883"/>
    </source>
</evidence>
<reference evidence="3 4" key="2">
    <citation type="submission" date="2011-10" db="EMBL/GenBank/DDBJ databases">
        <title>Draft genome sequence of Candidatus Burkholderia kirkii.</title>
        <authorList>
            <person name="Carlier A.L."/>
            <person name="Eberl L."/>
        </authorList>
    </citation>
    <scope>NUCLEOTIDE SEQUENCE [LARGE SCALE GENOMIC DNA]</scope>
    <source>
        <strain evidence="3 4">UZHbot1</strain>
    </source>
</reference>
<proteinExistence type="inferred from homology"/>
<evidence type="ECO:0000256" key="1">
    <source>
        <dbReference type="ARBA" id="ARBA00006479"/>
    </source>
</evidence>
<keyword evidence="4" id="KW-1185">Reference proteome</keyword>
<dbReference type="BioCyc" id="CBUR1055526:G10QW-248-MONOMER"/>
<reference evidence="3 4" key="1">
    <citation type="submission" date="2011-09" db="EMBL/GenBank/DDBJ databases">
        <authorList>
            <person name="Carlier A."/>
        </authorList>
    </citation>
    <scope>NUCLEOTIDE SEQUENCE [LARGE SCALE GENOMIC DNA]</scope>
    <source>
        <strain evidence="3 4">UZHbot1</strain>
    </source>
</reference>
<dbReference type="Gene3D" id="3.30.420.40">
    <property type="match status" value="2"/>
</dbReference>
<dbReference type="PANTHER" id="PTHR18964:SF149">
    <property type="entry name" value="BIFUNCTIONAL UDP-N-ACETYLGLUCOSAMINE 2-EPIMERASE_N-ACETYLMANNOSAMINE KINASE"/>
    <property type="match status" value="1"/>
</dbReference>
<dbReference type="SUPFAM" id="SSF53067">
    <property type="entry name" value="Actin-like ATPase domain"/>
    <property type="match status" value="1"/>
</dbReference>
<accession>G4ME12</accession>
<comment type="caution">
    <text evidence="3">The sequence shown here is derived from an EMBL/GenBank/DDBJ whole genome shotgun (WGS) entry which is preliminary data.</text>
</comment>
<dbReference type="InterPro" id="IPR043129">
    <property type="entry name" value="ATPase_NBD"/>
</dbReference>
<dbReference type="EMBL" id="CAFE01000214">
    <property type="protein sequence ID" value="CCD39391.1"/>
    <property type="molecule type" value="Genomic_DNA"/>
</dbReference>
<dbReference type="Proteomes" id="UP000003511">
    <property type="component" value="Unassembled WGS sequence"/>
</dbReference>
<dbReference type="InterPro" id="IPR000600">
    <property type="entry name" value="ROK"/>
</dbReference>
<dbReference type="InterPro" id="IPR013096">
    <property type="entry name" value="Cupin_2"/>
</dbReference>
<evidence type="ECO:0000313" key="3">
    <source>
        <dbReference type="EMBL" id="CCD39391.1"/>
    </source>
</evidence>
<dbReference type="PANTHER" id="PTHR18964">
    <property type="entry name" value="ROK (REPRESSOR, ORF, KINASE) FAMILY"/>
    <property type="match status" value="1"/>
</dbReference>
<dbReference type="HOGENOM" id="CLU_520419_0_0_4"/>
<name>G4ME12_9BURK</name>
<evidence type="ECO:0000313" key="4">
    <source>
        <dbReference type="Proteomes" id="UP000003511"/>
    </source>
</evidence>
<sequence length="523" mass="56334">MRARSMPWYEHVVPTFATLLRHATSITYTANIGGSDDIAQETMVRLDRGKLSIGMDFTAMDHKERCVVFDIGGISTRIGLYNSTDCCLERFHKVETPNFIKTGQRDGHEIVNDLMKTLKKEAHALAGNAKISGICAAMPAPLSPDGNAWHLPTVLGPYSGGGLNLLQPLRALWPAVPVRLINDVTVAGYLQVAKGSRDFAIVTVGSGIGVKVFLDGVPRVGPNGRGGEIGHLRMMDSFSESFVCDCEGFGHLGSIASGRESLTVARHMAAENAGVFAASRTGRLSGHQVENLNNEILVHAFLQGDPWAEHAVAASAKYLAQVLAFLHVCLGLEEIVIVGGFAIACGEKYRALLATLADQYCWNLGQNWHSIVRIEKQPDTVALEGAGYFMTTLDIGKSSTDRIFTFEDAQFHWSRAHNGAADIASARVMRSGAISWIDLVRLPAGSDIGPHTHSTDEEFYIVIEGRGTMMVKNSHYPVAAGDVIHNPSGGTHGLVNDGLKEMRLAVVGLPASHRGEMAATMIA</sequence>
<dbReference type="AlphaFoldDB" id="G4ME12"/>
<protein>
    <recommendedName>
        <fullName evidence="2">Cupin type-2 domain-containing protein</fullName>
    </recommendedName>
</protein>
<dbReference type="InterPro" id="IPR011051">
    <property type="entry name" value="RmlC_Cupin_sf"/>
</dbReference>
<comment type="similarity">
    <text evidence="1">Belongs to the ROK (NagC/XylR) family.</text>
</comment>
<dbReference type="Gene3D" id="2.60.120.10">
    <property type="entry name" value="Jelly Rolls"/>
    <property type="match status" value="1"/>
</dbReference>
<dbReference type="SUPFAM" id="SSF51182">
    <property type="entry name" value="RmlC-like cupins"/>
    <property type="match status" value="1"/>
</dbReference>
<dbReference type="InterPro" id="IPR014710">
    <property type="entry name" value="RmlC-like_jellyroll"/>
</dbReference>
<feature type="domain" description="Cupin type-2" evidence="2">
    <location>
        <begin position="439"/>
        <end position="507"/>
    </location>
</feature>
<dbReference type="STRING" id="1055526.BKIR_c48_3591"/>
<gene>
    <name evidence="3" type="ORF">BKIR_c48_3591</name>
</gene>
<organism evidence="3 4">
    <name type="scientific">Candidatus Paraburkholderia kirkii UZHbot1</name>
    <dbReference type="NCBI Taxonomy" id="1055526"/>
    <lineage>
        <taxon>Bacteria</taxon>
        <taxon>Pseudomonadati</taxon>
        <taxon>Pseudomonadota</taxon>
        <taxon>Betaproteobacteria</taxon>
        <taxon>Burkholderiales</taxon>
        <taxon>Burkholderiaceae</taxon>
        <taxon>Paraburkholderia</taxon>
    </lineage>
</organism>